<dbReference type="GeneTree" id="ENSGT01010000225991"/>
<dbReference type="InterPro" id="IPR010497">
    <property type="entry name" value="Epoxide_hydro_N"/>
</dbReference>
<reference evidence="4 5" key="1">
    <citation type="journal article" date="2011" name="Nature">
        <title>A high-resolution map of human evolutionary constraint using 29 mammals.</title>
        <authorList>
            <person name="Lindblad-Toh K."/>
            <person name="Garber M."/>
            <person name="Zuk O."/>
            <person name="Lin M.F."/>
            <person name="Parker B.J."/>
            <person name="Washietl S."/>
            <person name="Kheradpour P."/>
            <person name="Ernst J."/>
            <person name="Jordan G."/>
            <person name="Mauceli E."/>
            <person name="Ward L.D."/>
            <person name="Lowe C.B."/>
            <person name="Holloway A.K."/>
            <person name="Clamp M."/>
            <person name="Gnerre S."/>
            <person name="Alfoldi J."/>
            <person name="Beal K."/>
            <person name="Chang J."/>
            <person name="Clawson H."/>
            <person name="Cuff J."/>
            <person name="Di Palma F."/>
            <person name="Fitzgerald S."/>
            <person name="Flicek P."/>
            <person name="Guttman M."/>
            <person name="Hubisz M.J."/>
            <person name="Jaffe D.B."/>
            <person name="Jungreis I."/>
            <person name="Kent W.J."/>
            <person name="Kostka D."/>
            <person name="Lara M."/>
            <person name="Martins A.L."/>
            <person name="Massingham T."/>
            <person name="Moltke I."/>
            <person name="Raney B.J."/>
            <person name="Rasmussen M.D."/>
            <person name="Robinson J."/>
            <person name="Stark A."/>
            <person name="Vilella A.J."/>
            <person name="Wen J."/>
            <person name="Xie X."/>
            <person name="Zody M.C."/>
            <person name="Baldwin J."/>
            <person name="Bloom T."/>
            <person name="Chin C.W."/>
            <person name="Heiman D."/>
            <person name="Nicol R."/>
            <person name="Nusbaum C."/>
            <person name="Young S."/>
            <person name="Wilkinson J."/>
            <person name="Worley K.C."/>
            <person name="Kovar C.L."/>
            <person name="Muzny D.M."/>
            <person name="Gibbs R.A."/>
            <person name="Cree A."/>
            <person name="Dihn H.H."/>
            <person name="Fowler G."/>
            <person name="Jhangiani S."/>
            <person name="Joshi V."/>
            <person name="Lee S."/>
            <person name="Lewis L.R."/>
            <person name="Nazareth L.V."/>
            <person name="Okwuonu G."/>
            <person name="Santibanez J."/>
            <person name="Warren W.C."/>
            <person name="Mardis E.R."/>
            <person name="Weinstock G.M."/>
            <person name="Wilson R.K."/>
            <person name="Delehaunty K."/>
            <person name="Dooling D."/>
            <person name="Fronik C."/>
            <person name="Fulton L."/>
            <person name="Fulton B."/>
            <person name="Graves T."/>
            <person name="Minx P."/>
            <person name="Sodergren E."/>
            <person name="Birney E."/>
            <person name="Margulies E.H."/>
            <person name="Herrero J."/>
            <person name="Green E.D."/>
            <person name="Haussler D."/>
            <person name="Siepel A."/>
            <person name="Goldman N."/>
            <person name="Pollard K.S."/>
            <person name="Pedersen J.S."/>
            <person name="Lander E.S."/>
            <person name="Kellis M."/>
        </authorList>
    </citation>
    <scope>NUCLEOTIDE SEQUENCE [LARGE SCALE GENOMIC DNA]</scope>
</reference>
<dbReference type="Proteomes" id="UP000001074">
    <property type="component" value="Unassembled WGS sequence"/>
</dbReference>
<reference evidence="4" key="2">
    <citation type="submission" date="2025-08" db="UniProtKB">
        <authorList>
            <consortium name="Ensembl"/>
        </authorList>
    </citation>
    <scope>IDENTIFICATION</scope>
</reference>
<dbReference type="InterPro" id="IPR029058">
    <property type="entry name" value="AB_hydrolase_fold"/>
</dbReference>
<dbReference type="Ensembl" id="ENSMLUT00000013565.2">
    <property type="protein sequence ID" value="ENSMLUP00000012344.2"/>
    <property type="gene ID" value="ENSMLUG00000013561.2"/>
</dbReference>
<organism evidence="4 5">
    <name type="scientific">Myotis lucifugus</name>
    <name type="common">Little brown bat</name>
    <dbReference type="NCBI Taxonomy" id="59463"/>
    <lineage>
        <taxon>Eukaryota</taxon>
        <taxon>Metazoa</taxon>
        <taxon>Chordata</taxon>
        <taxon>Craniata</taxon>
        <taxon>Vertebrata</taxon>
        <taxon>Euteleostomi</taxon>
        <taxon>Mammalia</taxon>
        <taxon>Eutheria</taxon>
        <taxon>Laurasiatheria</taxon>
        <taxon>Chiroptera</taxon>
        <taxon>Yangochiroptera</taxon>
        <taxon>Vespertilionidae</taxon>
        <taxon>Myotis</taxon>
    </lineage>
</organism>
<dbReference type="eggNOG" id="KOG2565">
    <property type="taxonomic scope" value="Eukaryota"/>
</dbReference>
<dbReference type="PANTHER" id="PTHR21661">
    <property type="entry name" value="EPOXIDE HYDROLASE 1-RELATED"/>
    <property type="match status" value="1"/>
</dbReference>
<evidence type="ECO:0000313" key="5">
    <source>
        <dbReference type="Proteomes" id="UP000001074"/>
    </source>
</evidence>
<dbReference type="GO" id="GO:0097176">
    <property type="term" value="P:epoxide metabolic process"/>
    <property type="evidence" value="ECO:0007669"/>
    <property type="project" value="TreeGrafter"/>
</dbReference>
<dbReference type="PANTHER" id="PTHR21661:SF78">
    <property type="entry name" value="EPOXIDE HYDROLASE 1"/>
    <property type="match status" value="1"/>
</dbReference>
<dbReference type="Pfam" id="PF06441">
    <property type="entry name" value="EHN"/>
    <property type="match status" value="1"/>
</dbReference>
<dbReference type="GO" id="GO:0004301">
    <property type="term" value="F:epoxide hydrolase activity"/>
    <property type="evidence" value="ECO:0007669"/>
    <property type="project" value="TreeGrafter"/>
</dbReference>
<dbReference type="EMBL" id="AAPE02054049">
    <property type="status" value="NOT_ANNOTATED_CDS"/>
    <property type="molecule type" value="Genomic_DNA"/>
</dbReference>
<dbReference type="InParanoid" id="G1PN44"/>
<accession>G1PN44</accession>
<dbReference type="AlphaFoldDB" id="G1PN44"/>
<name>G1PN44_MYOLU</name>
<keyword evidence="5" id="KW-1185">Reference proteome</keyword>
<dbReference type="OMA" id="YWLNEYE"/>
<evidence type="ECO:0000313" key="4">
    <source>
        <dbReference type="Ensembl" id="ENSMLUP00000012344.2"/>
    </source>
</evidence>
<proteinExistence type="inferred from homology"/>
<reference evidence="4" key="3">
    <citation type="submission" date="2025-09" db="UniProtKB">
        <authorList>
            <consortium name="Ensembl"/>
        </authorList>
    </citation>
    <scope>IDENTIFICATION</scope>
</reference>
<dbReference type="STRING" id="59463.ENSMLUP00000012344"/>
<sequence>MWLEILLASALGLVIYWFFSREKEDTLPLGDGWWGPGARPAGPEDESIRPFKVETSDEELNDLYQRIEKVRLTPPLENSRFHYGFNSSYLKKVLSYWRDGFDWRKQV</sequence>
<dbReference type="HOGENOM" id="CLU_1942929_0_0_1"/>
<protein>
    <recommendedName>
        <fullName evidence="3">Epoxide hydrolase N-terminal domain-containing protein</fullName>
    </recommendedName>
</protein>
<dbReference type="Gene3D" id="3.40.50.1820">
    <property type="entry name" value="alpha/beta hydrolase"/>
    <property type="match status" value="1"/>
</dbReference>
<dbReference type="SUPFAM" id="SSF53474">
    <property type="entry name" value="alpha/beta-Hydrolases"/>
    <property type="match status" value="1"/>
</dbReference>
<evidence type="ECO:0000256" key="1">
    <source>
        <dbReference type="ARBA" id="ARBA00010088"/>
    </source>
</evidence>
<evidence type="ECO:0000256" key="2">
    <source>
        <dbReference type="ARBA" id="ARBA00022801"/>
    </source>
</evidence>
<feature type="domain" description="Epoxide hydrolase N-terminal" evidence="3">
    <location>
        <begin position="48"/>
        <end position="106"/>
    </location>
</feature>
<keyword evidence="2" id="KW-0378">Hydrolase</keyword>
<evidence type="ECO:0000259" key="3">
    <source>
        <dbReference type="Pfam" id="PF06441"/>
    </source>
</evidence>
<dbReference type="GO" id="GO:0019369">
    <property type="term" value="P:arachidonate metabolic process"/>
    <property type="evidence" value="ECO:0007669"/>
    <property type="project" value="TreeGrafter"/>
</dbReference>
<comment type="similarity">
    <text evidence="1">Belongs to the peptidase S33 family.</text>
</comment>